<dbReference type="SUPFAM" id="SSF51658">
    <property type="entry name" value="Xylose isomerase-like"/>
    <property type="match status" value="1"/>
</dbReference>
<proteinExistence type="inferred from homology"/>
<dbReference type="PRINTS" id="PR00688">
    <property type="entry name" value="XYLOSISMRASE"/>
</dbReference>
<reference evidence="10 11" key="1">
    <citation type="submission" date="2019-03" db="EMBL/GenBank/DDBJ databases">
        <title>Genomic Encyclopedia of Type Strains, Phase IV (KMG-IV): sequencing the most valuable type-strain genomes for metagenomic binning, comparative biology and taxonomic classification.</title>
        <authorList>
            <person name="Goeker M."/>
        </authorList>
    </citation>
    <scope>NUCLEOTIDE SEQUENCE [LARGE SCALE GENOMIC DNA]</scope>
    <source>
        <strain evidence="10 11">DSM 10053</strain>
    </source>
</reference>
<evidence type="ECO:0000256" key="4">
    <source>
        <dbReference type="ARBA" id="ARBA00023211"/>
    </source>
</evidence>
<dbReference type="PANTHER" id="PTHR30268:SF0">
    <property type="entry name" value="L-RHAMNOSE ISOMERASE"/>
    <property type="match status" value="1"/>
</dbReference>
<evidence type="ECO:0000256" key="1">
    <source>
        <dbReference type="ARBA" id="ARBA00004496"/>
    </source>
</evidence>
<organism evidence="10 11">
    <name type="scientific">Lonepinella koalarum</name>
    <dbReference type="NCBI Taxonomy" id="53417"/>
    <lineage>
        <taxon>Bacteria</taxon>
        <taxon>Pseudomonadati</taxon>
        <taxon>Pseudomonadota</taxon>
        <taxon>Gammaproteobacteria</taxon>
        <taxon>Pasteurellales</taxon>
        <taxon>Pasteurellaceae</taxon>
        <taxon>Lonepinella</taxon>
    </lineage>
</organism>
<keyword evidence="2" id="KW-0963">Cytoplasm</keyword>
<dbReference type="Proteomes" id="UP000295496">
    <property type="component" value="Unassembled WGS sequence"/>
</dbReference>
<sequence length="327" mass="36567">MNDLRFATRLNSFASKAHSYWPDLKGKPTIRQMIERAATAKGLTDVDLNYPQHLNEDPKSLGAFIKDQGLNVNGMAMRYSTNPEFQLGAFTHPDAKVRREAVELTKRGIDCGRELGTNLMTIWLGQDGFDYSFQANYNKMWDDLITAFQEVAAYAPDCDISIEYKPNEPRSFSILPDVATTLLAISDIGAKNVGVTLDFAHVLYADEIPAYAAAQIARRTKIMGLHLNDGYHKRDDGLMVASVNPRATLELIWQLRKEGFNGAYYFDTFPDASGLDPVHECEVNIQTVRKLIAIADQLNSIDELQQAIERQDAVSSQAIVNQFLLGK</sequence>
<dbReference type="InterPro" id="IPR050337">
    <property type="entry name" value="L-rhamnose_isomerase"/>
</dbReference>
<dbReference type="GO" id="GO:0046872">
    <property type="term" value="F:metal ion binding"/>
    <property type="evidence" value="ECO:0007669"/>
    <property type="project" value="UniProtKB-KW"/>
</dbReference>
<dbReference type="GO" id="GO:0009045">
    <property type="term" value="F:xylose isomerase activity"/>
    <property type="evidence" value="ECO:0007669"/>
    <property type="project" value="UniProtKB-EC"/>
</dbReference>
<dbReference type="EC" id="5.3.1.5" evidence="7"/>
<evidence type="ECO:0000256" key="3">
    <source>
        <dbReference type="ARBA" id="ARBA00022723"/>
    </source>
</evidence>
<dbReference type="GO" id="GO:0042732">
    <property type="term" value="P:D-xylose metabolic process"/>
    <property type="evidence" value="ECO:0007669"/>
    <property type="project" value="UniProtKB-KW"/>
</dbReference>
<dbReference type="GO" id="GO:0019301">
    <property type="term" value="P:rhamnose catabolic process"/>
    <property type="evidence" value="ECO:0007669"/>
    <property type="project" value="TreeGrafter"/>
</dbReference>
<evidence type="ECO:0000256" key="5">
    <source>
        <dbReference type="ARBA" id="ARBA00023235"/>
    </source>
</evidence>
<evidence type="ECO:0000259" key="9">
    <source>
        <dbReference type="Pfam" id="PF01261"/>
    </source>
</evidence>
<accession>A0A4R1L036</accession>
<gene>
    <name evidence="10" type="ORF">EV692_0290</name>
</gene>
<keyword evidence="7" id="KW-0859">Xylose metabolism</keyword>
<dbReference type="InterPro" id="IPR036237">
    <property type="entry name" value="Xyl_isomerase-like_sf"/>
</dbReference>
<keyword evidence="6 7" id="KW-0119">Carbohydrate metabolism</keyword>
<evidence type="ECO:0000256" key="6">
    <source>
        <dbReference type="ARBA" id="ARBA00023277"/>
    </source>
</evidence>
<dbReference type="Gene3D" id="3.20.20.150">
    <property type="entry name" value="Divalent-metal-dependent TIM barrel enzymes"/>
    <property type="match status" value="1"/>
</dbReference>
<keyword evidence="11" id="KW-1185">Reference proteome</keyword>
<comment type="subcellular location">
    <subcellularLocation>
        <location evidence="1 8">Cytoplasm</location>
    </subcellularLocation>
</comment>
<protein>
    <recommendedName>
        <fullName evidence="7">Xylose isomerase</fullName>
        <ecNumber evidence="7">5.3.1.5</ecNumber>
    </recommendedName>
</protein>
<dbReference type="AlphaFoldDB" id="A0A4R1L036"/>
<evidence type="ECO:0000256" key="2">
    <source>
        <dbReference type="ARBA" id="ARBA00022490"/>
    </source>
</evidence>
<comment type="caution">
    <text evidence="10">The sequence shown here is derived from an EMBL/GenBank/DDBJ whole genome shotgun (WGS) entry which is preliminary data.</text>
</comment>
<evidence type="ECO:0000313" key="11">
    <source>
        <dbReference type="Proteomes" id="UP000295496"/>
    </source>
</evidence>
<comment type="subunit">
    <text evidence="8">Homotetramer.</text>
</comment>
<dbReference type="Pfam" id="PF01261">
    <property type="entry name" value="AP_endonuc_2"/>
    <property type="match status" value="1"/>
</dbReference>
<feature type="domain" description="Xylose isomerase-like TIM barrel" evidence="9">
    <location>
        <begin position="51"/>
        <end position="270"/>
    </location>
</feature>
<dbReference type="PANTHER" id="PTHR30268">
    <property type="entry name" value="L-RHAMNOSE ISOMERASE"/>
    <property type="match status" value="1"/>
</dbReference>
<keyword evidence="5 7" id="KW-0413">Isomerase</keyword>
<name>A0A4R1L036_9PAST</name>
<dbReference type="PROSITE" id="PS51415">
    <property type="entry name" value="XYLOSE_ISOMERASE"/>
    <property type="match status" value="1"/>
</dbReference>
<dbReference type="InterPro" id="IPR001998">
    <property type="entry name" value="Xylose_isomerase"/>
</dbReference>
<dbReference type="GO" id="GO:0008740">
    <property type="term" value="F:L-rhamnose isomerase activity"/>
    <property type="evidence" value="ECO:0007669"/>
    <property type="project" value="TreeGrafter"/>
</dbReference>
<keyword evidence="4" id="KW-0464">Manganese</keyword>
<evidence type="ECO:0000256" key="7">
    <source>
        <dbReference type="RuleBase" id="RU000609"/>
    </source>
</evidence>
<dbReference type="GO" id="GO:0005737">
    <property type="term" value="C:cytoplasm"/>
    <property type="evidence" value="ECO:0007669"/>
    <property type="project" value="UniProtKB-SubCell"/>
</dbReference>
<comment type="similarity">
    <text evidence="7">Belongs to the xylose isomerase family.</text>
</comment>
<dbReference type="GO" id="GO:0019324">
    <property type="term" value="P:L-lyxose metabolic process"/>
    <property type="evidence" value="ECO:0007669"/>
    <property type="project" value="TreeGrafter"/>
</dbReference>
<dbReference type="EMBL" id="SMGJ01000001">
    <property type="protein sequence ID" value="TCK71225.1"/>
    <property type="molecule type" value="Genomic_DNA"/>
</dbReference>
<comment type="catalytic activity">
    <reaction evidence="7">
        <text>alpha-D-xylose = alpha-D-xylulofuranose</text>
        <dbReference type="Rhea" id="RHEA:22816"/>
        <dbReference type="ChEBI" id="CHEBI:28518"/>
        <dbReference type="ChEBI" id="CHEBI:188998"/>
        <dbReference type="EC" id="5.3.1.5"/>
    </reaction>
</comment>
<dbReference type="RefSeq" id="WP_132299823.1">
    <property type="nucleotide sequence ID" value="NZ_CP170642.1"/>
</dbReference>
<keyword evidence="3 7" id="KW-0479">Metal-binding</keyword>
<evidence type="ECO:0000256" key="8">
    <source>
        <dbReference type="RuleBase" id="RU000610"/>
    </source>
</evidence>
<evidence type="ECO:0000313" key="10">
    <source>
        <dbReference type="EMBL" id="TCK71225.1"/>
    </source>
</evidence>
<dbReference type="InterPro" id="IPR013022">
    <property type="entry name" value="Xyl_isomerase-like_TIM-brl"/>
</dbReference>